<dbReference type="GeneID" id="6015919"/>
<dbReference type="EMBL" id="AACS02000005">
    <property type="protein sequence ID" value="EAU82518.2"/>
    <property type="molecule type" value="Genomic_DNA"/>
</dbReference>
<dbReference type="VEuPathDB" id="FungiDB:CC1G_12255"/>
<comment type="caution">
    <text evidence="1">The sequence shown here is derived from an EMBL/GenBank/DDBJ whole genome shotgun (WGS) entry which is preliminary data.</text>
</comment>
<dbReference type="InParanoid" id="A8P774"/>
<dbReference type="HOGENOM" id="CLU_2654419_0_0_1"/>
<name>A8P774_COPC7</name>
<accession>A8P774</accession>
<gene>
    <name evidence="1" type="ORF">CC1G_12255</name>
</gene>
<organism evidence="1 2">
    <name type="scientific">Coprinopsis cinerea (strain Okayama-7 / 130 / ATCC MYA-4618 / FGSC 9003)</name>
    <name type="common">Inky cap fungus</name>
    <name type="synonym">Hormographiella aspergillata</name>
    <dbReference type="NCBI Taxonomy" id="240176"/>
    <lineage>
        <taxon>Eukaryota</taxon>
        <taxon>Fungi</taxon>
        <taxon>Dikarya</taxon>
        <taxon>Basidiomycota</taxon>
        <taxon>Agaricomycotina</taxon>
        <taxon>Agaricomycetes</taxon>
        <taxon>Agaricomycetidae</taxon>
        <taxon>Agaricales</taxon>
        <taxon>Agaricineae</taxon>
        <taxon>Psathyrellaceae</taxon>
        <taxon>Coprinopsis</taxon>
    </lineage>
</organism>
<evidence type="ECO:0000313" key="1">
    <source>
        <dbReference type="EMBL" id="EAU82518.2"/>
    </source>
</evidence>
<dbReference type="Proteomes" id="UP000001861">
    <property type="component" value="Unassembled WGS sequence"/>
</dbReference>
<reference evidence="1 2" key="1">
    <citation type="journal article" date="2010" name="Proc. Natl. Acad. Sci. U.S.A.">
        <title>Insights into evolution of multicellular fungi from the assembled chromosomes of the mushroom Coprinopsis cinerea (Coprinus cinereus).</title>
        <authorList>
            <person name="Stajich J.E."/>
            <person name="Wilke S.K."/>
            <person name="Ahren D."/>
            <person name="Au C.H."/>
            <person name="Birren B.W."/>
            <person name="Borodovsky M."/>
            <person name="Burns C."/>
            <person name="Canback B."/>
            <person name="Casselton L.A."/>
            <person name="Cheng C.K."/>
            <person name="Deng J."/>
            <person name="Dietrich F.S."/>
            <person name="Fargo D.C."/>
            <person name="Farman M.L."/>
            <person name="Gathman A.C."/>
            <person name="Goldberg J."/>
            <person name="Guigo R."/>
            <person name="Hoegger P.J."/>
            <person name="Hooker J.B."/>
            <person name="Huggins A."/>
            <person name="James T.Y."/>
            <person name="Kamada T."/>
            <person name="Kilaru S."/>
            <person name="Kodira C."/>
            <person name="Kues U."/>
            <person name="Kupfer D."/>
            <person name="Kwan H.S."/>
            <person name="Lomsadze A."/>
            <person name="Li W."/>
            <person name="Lilly W.W."/>
            <person name="Ma L.J."/>
            <person name="Mackey A.J."/>
            <person name="Manning G."/>
            <person name="Martin F."/>
            <person name="Muraguchi H."/>
            <person name="Natvig D.O."/>
            <person name="Palmerini H."/>
            <person name="Ramesh M.A."/>
            <person name="Rehmeyer C.J."/>
            <person name="Roe B.A."/>
            <person name="Shenoy N."/>
            <person name="Stanke M."/>
            <person name="Ter-Hovhannisyan V."/>
            <person name="Tunlid A."/>
            <person name="Velagapudi R."/>
            <person name="Vision T.J."/>
            <person name="Zeng Q."/>
            <person name="Zolan M.E."/>
            <person name="Pukkila P.J."/>
        </authorList>
    </citation>
    <scope>NUCLEOTIDE SEQUENCE [LARGE SCALE GENOMIC DNA]</scope>
    <source>
        <strain evidence="2">Okayama-7 / 130 / ATCC MYA-4618 / FGSC 9003</strain>
    </source>
</reference>
<keyword evidence="2" id="KW-1185">Reference proteome</keyword>
<dbReference type="AlphaFoldDB" id="A8P774"/>
<proteinExistence type="predicted"/>
<dbReference type="RefSeq" id="XP_001839307.2">
    <property type="nucleotide sequence ID" value="XM_001839255.2"/>
</dbReference>
<sequence length="76" mass="8430">MIPKVVSPRFGQKQFEKQERKPKVLAAFAKAVKFSVYATATALETSSWHIVRPENGDMAGTRYLISRRTSCGLDAG</sequence>
<protein>
    <submittedName>
        <fullName evidence="1">Uncharacterized protein</fullName>
    </submittedName>
</protein>
<dbReference type="KEGG" id="cci:CC1G_12255"/>
<evidence type="ECO:0000313" key="2">
    <source>
        <dbReference type="Proteomes" id="UP000001861"/>
    </source>
</evidence>